<dbReference type="eggNOG" id="ENOG502ZJU2">
    <property type="taxonomic scope" value="Bacteria"/>
</dbReference>
<dbReference type="Proteomes" id="UP000005633">
    <property type="component" value="Chromosome"/>
</dbReference>
<proteinExistence type="predicted"/>
<sequence>MEMELKDYVEMGEKVAGSAIKLAETLGVARSSISDAKAHRRGLPLPACYHLADLIGADHRAIAAASALVTEKDEKVREYLRPFAQNWAKAAGIFMTLSGLVMFSTAPKEANAAPVLEPVTLKVTESARNALPFSKTRPNDLYYVK</sequence>
<name>G8QN60_AZOOP</name>
<gene>
    <name evidence="1" type="ordered locus">Dsui_2549</name>
</gene>
<dbReference type="HOGENOM" id="CLU_1782919_0_0_4"/>
<evidence type="ECO:0000313" key="2">
    <source>
        <dbReference type="Proteomes" id="UP000005633"/>
    </source>
</evidence>
<dbReference type="AlphaFoldDB" id="G8QN60"/>
<reference evidence="1 2" key="1">
    <citation type="journal article" date="2012" name="J. Bacteriol.">
        <title>Complete genome sequence of the anaerobic perchlorate-reducing bacterium Azospira suillum strain PS.</title>
        <authorList>
            <person name="Byrne-Bailey K.G."/>
            <person name="Coates J.D."/>
        </authorList>
    </citation>
    <scope>NUCLEOTIDE SEQUENCE [LARGE SCALE GENOMIC DNA]</scope>
    <source>
        <strain evidence="2">ATCC BAA-33 / DSM 13638 / PS</strain>
    </source>
</reference>
<dbReference type="KEGG" id="dsu:Dsui_2549"/>
<protein>
    <submittedName>
        <fullName evidence="1">Uncharacterized protein</fullName>
    </submittedName>
</protein>
<organism evidence="1 2">
    <name type="scientific">Azospira oryzae (strain ATCC BAA-33 / DSM 13638 / PS)</name>
    <name type="common">Dechlorosoma suillum</name>
    <dbReference type="NCBI Taxonomy" id="640081"/>
    <lineage>
        <taxon>Bacteria</taxon>
        <taxon>Pseudomonadati</taxon>
        <taxon>Pseudomonadota</taxon>
        <taxon>Betaproteobacteria</taxon>
        <taxon>Rhodocyclales</taxon>
        <taxon>Rhodocyclaceae</taxon>
        <taxon>Azospira</taxon>
    </lineage>
</organism>
<dbReference type="RefSeq" id="WP_014237583.1">
    <property type="nucleotide sequence ID" value="NC_016616.1"/>
</dbReference>
<accession>G8QN60</accession>
<dbReference type="EMBL" id="CP003153">
    <property type="protein sequence ID" value="AEV26900.1"/>
    <property type="molecule type" value="Genomic_DNA"/>
</dbReference>
<evidence type="ECO:0000313" key="1">
    <source>
        <dbReference type="EMBL" id="AEV26900.1"/>
    </source>
</evidence>
<dbReference type="OrthoDB" id="8547694at2"/>